<sequence>MTRVHPDPMKMASYIPAVGLAALLALAPLPVAAQDQPENGPSLIERGLMMLMDNVFSAIGPELDQVGEGMSGIVSRLGPALQDLAVLVDDIANYQTPERLENGDILIRRSPDAPPPPPIGENLRDLARPQPEDDARPDPPTDPTLPEIEL</sequence>
<dbReference type="STRING" id="34002.SAMN04489859_101549"/>
<gene>
    <name evidence="3" type="ORF">SAMN04489859_101549</name>
</gene>
<dbReference type="Proteomes" id="UP000199054">
    <property type="component" value="Unassembled WGS sequence"/>
</dbReference>
<evidence type="ECO:0000313" key="3">
    <source>
        <dbReference type="EMBL" id="SEN74946.1"/>
    </source>
</evidence>
<evidence type="ECO:0008006" key="5">
    <source>
        <dbReference type="Google" id="ProtNLM"/>
    </source>
</evidence>
<evidence type="ECO:0000256" key="1">
    <source>
        <dbReference type="SAM" id="MobiDB-lite"/>
    </source>
</evidence>
<feature type="chain" id="PRO_5011743437" description="AAA+ family ATPase" evidence="2">
    <location>
        <begin position="34"/>
        <end position="150"/>
    </location>
</feature>
<organism evidence="3 4">
    <name type="scientific">Paracoccus alcaliphilus</name>
    <dbReference type="NCBI Taxonomy" id="34002"/>
    <lineage>
        <taxon>Bacteria</taxon>
        <taxon>Pseudomonadati</taxon>
        <taxon>Pseudomonadota</taxon>
        <taxon>Alphaproteobacteria</taxon>
        <taxon>Rhodobacterales</taxon>
        <taxon>Paracoccaceae</taxon>
        <taxon>Paracoccus</taxon>
    </lineage>
</organism>
<dbReference type="AlphaFoldDB" id="A0A1H8J3S6"/>
<feature type="compositionally biased region" description="Basic and acidic residues" evidence="1">
    <location>
        <begin position="99"/>
        <end position="111"/>
    </location>
</feature>
<keyword evidence="4" id="KW-1185">Reference proteome</keyword>
<proteinExistence type="predicted"/>
<evidence type="ECO:0000313" key="4">
    <source>
        <dbReference type="Proteomes" id="UP000199054"/>
    </source>
</evidence>
<dbReference type="EMBL" id="FODE01000015">
    <property type="protein sequence ID" value="SEN74946.1"/>
    <property type="molecule type" value="Genomic_DNA"/>
</dbReference>
<reference evidence="3 4" key="1">
    <citation type="submission" date="2016-10" db="EMBL/GenBank/DDBJ databases">
        <authorList>
            <person name="de Groot N.N."/>
        </authorList>
    </citation>
    <scope>NUCLEOTIDE SEQUENCE [LARGE SCALE GENOMIC DNA]</scope>
    <source>
        <strain evidence="3 4">DSM 8512</strain>
    </source>
</reference>
<name>A0A1H8J3S6_9RHOB</name>
<keyword evidence="2" id="KW-0732">Signal</keyword>
<feature type="signal peptide" evidence="2">
    <location>
        <begin position="1"/>
        <end position="33"/>
    </location>
</feature>
<dbReference type="RefSeq" id="WP_139208160.1">
    <property type="nucleotide sequence ID" value="NZ_CP067124.1"/>
</dbReference>
<feature type="compositionally biased region" description="Basic and acidic residues" evidence="1">
    <location>
        <begin position="122"/>
        <end position="139"/>
    </location>
</feature>
<feature type="region of interest" description="Disordered" evidence="1">
    <location>
        <begin position="99"/>
        <end position="150"/>
    </location>
</feature>
<evidence type="ECO:0000256" key="2">
    <source>
        <dbReference type="SAM" id="SignalP"/>
    </source>
</evidence>
<accession>A0A1H8J3S6</accession>
<dbReference type="OrthoDB" id="7308154at2"/>
<protein>
    <recommendedName>
        <fullName evidence="5">AAA+ family ATPase</fullName>
    </recommendedName>
</protein>